<dbReference type="AlphaFoldDB" id="A0A2P5AHN8"/>
<proteinExistence type="predicted"/>
<protein>
    <submittedName>
        <fullName evidence="1">Uncharacterized protein</fullName>
    </submittedName>
</protein>
<organism evidence="1 2">
    <name type="scientific">Parasponia andersonii</name>
    <name type="common">Sponia andersonii</name>
    <dbReference type="NCBI Taxonomy" id="3476"/>
    <lineage>
        <taxon>Eukaryota</taxon>
        <taxon>Viridiplantae</taxon>
        <taxon>Streptophyta</taxon>
        <taxon>Embryophyta</taxon>
        <taxon>Tracheophyta</taxon>
        <taxon>Spermatophyta</taxon>
        <taxon>Magnoliopsida</taxon>
        <taxon>eudicotyledons</taxon>
        <taxon>Gunneridae</taxon>
        <taxon>Pentapetalae</taxon>
        <taxon>rosids</taxon>
        <taxon>fabids</taxon>
        <taxon>Rosales</taxon>
        <taxon>Cannabaceae</taxon>
        <taxon>Parasponia</taxon>
    </lineage>
</organism>
<comment type="caution">
    <text evidence="1">The sequence shown here is derived from an EMBL/GenBank/DDBJ whole genome shotgun (WGS) entry which is preliminary data.</text>
</comment>
<keyword evidence="2" id="KW-1185">Reference proteome</keyword>
<evidence type="ECO:0000313" key="2">
    <source>
        <dbReference type="Proteomes" id="UP000237105"/>
    </source>
</evidence>
<accession>A0A2P5AHN8</accession>
<reference evidence="2" key="1">
    <citation type="submission" date="2016-06" db="EMBL/GenBank/DDBJ databases">
        <title>Parallel loss of symbiosis genes in relatives of nitrogen-fixing non-legume Parasponia.</title>
        <authorList>
            <person name="Van Velzen R."/>
            <person name="Holmer R."/>
            <person name="Bu F."/>
            <person name="Rutten L."/>
            <person name="Van Zeijl A."/>
            <person name="Liu W."/>
            <person name="Santuari L."/>
            <person name="Cao Q."/>
            <person name="Sharma T."/>
            <person name="Shen D."/>
            <person name="Roswanjaya Y."/>
            <person name="Wardhani T."/>
            <person name="Kalhor M.S."/>
            <person name="Jansen J."/>
            <person name="Van den Hoogen J."/>
            <person name="Gungor B."/>
            <person name="Hartog M."/>
            <person name="Hontelez J."/>
            <person name="Verver J."/>
            <person name="Yang W.-C."/>
            <person name="Schijlen E."/>
            <person name="Repin R."/>
            <person name="Schilthuizen M."/>
            <person name="Schranz E."/>
            <person name="Heidstra R."/>
            <person name="Miyata K."/>
            <person name="Fedorova E."/>
            <person name="Kohlen W."/>
            <person name="Bisseling T."/>
            <person name="Smit S."/>
            <person name="Geurts R."/>
        </authorList>
    </citation>
    <scope>NUCLEOTIDE SEQUENCE [LARGE SCALE GENOMIC DNA]</scope>
    <source>
        <strain evidence="2">cv. WU1-14</strain>
    </source>
</reference>
<name>A0A2P5AHN8_PARAD</name>
<dbReference type="EMBL" id="JXTB01000586">
    <property type="protein sequence ID" value="PON36055.1"/>
    <property type="molecule type" value="Genomic_DNA"/>
</dbReference>
<evidence type="ECO:0000313" key="1">
    <source>
        <dbReference type="EMBL" id="PON36055.1"/>
    </source>
</evidence>
<dbReference type="Proteomes" id="UP000237105">
    <property type="component" value="Unassembled WGS sequence"/>
</dbReference>
<sequence length="66" mass="7303">MEELCKYKSPQTISTSWVPELVAILVNRSYTRKVIKLAFGKCCQILLLILRFQSQAGTNGGGNVVS</sequence>
<gene>
    <name evidence="1" type="ORF">PanWU01x14_331560</name>
</gene>